<organism evidence="1 2">
    <name type="scientific">Oesophagostomum dentatum</name>
    <name type="common">Nodular worm</name>
    <dbReference type="NCBI Taxonomy" id="61180"/>
    <lineage>
        <taxon>Eukaryota</taxon>
        <taxon>Metazoa</taxon>
        <taxon>Ecdysozoa</taxon>
        <taxon>Nematoda</taxon>
        <taxon>Chromadorea</taxon>
        <taxon>Rhabditida</taxon>
        <taxon>Rhabditina</taxon>
        <taxon>Rhabditomorpha</taxon>
        <taxon>Strongyloidea</taxon>
        <taxon>Strongylidae</taxon>
        <taxon>Oesophagostomum</taxon>
    </lineage>
</organism>
<evidence type="ECO:0008006" key="3">
    <source>
        <dbReference type="Google" id="ProtNLM"/>
    </source>
</evidence>
<keyword evidence="2" id="KW-1185">Reference proteome</keyword>
<sequence length="87" mass="9628">MHAAIEEACSGVKAGDGGPFGAVIVKNGKVVATGHNMAAEIGFDDKAFHDFLKNPRTDDHRKLEHLPAKDYLRPFDMWSKKSDKVQY</sequence>
<name>A0A0B1SQA4_OESDE</name>
<dbReference type="Proteomes" id="UP000053660">
    <property type="component" value="Unassembled WGS sequence"/>
</dbReference>
<dbReference type="OrthoDB" id="408702at2759"/>
<evidence type="ECO:0000313" key="2">
    <source>
        <dbReference type="Proteomes" id="UP000053660"/>
    </source>
</evidence>
<evidence type="ECO:0000313" key="1">
    <source>
        <dbReference type="EMBL" id="KHJ85667.1"/>
    </source>
</evidence>
<protein>
    <recommendedName>
        <fullName evidence="3">Cytidine and deoxycytidylate deaminase zinc-binding region</fullName>
    </recommendedName>
</protein>
<dbReference type="Gene3D" id="3.40.140.10">
    <property type="entry name" value="Cytidine Deaminase, domain 2"/>
    <property type="match status" value="1"/>
</dbReference>
<gene>
    <name evidence="1" type="ORF">OESDEN_14602</name>
</gene>
<dbReference type="InterPro" id="IPR016193">
    <property type="entry name" value="Cytidine_deaminase-like"/>
</dbReference>
<dbReference type="GO" id="GO:0003824">
    <property type="term" value="F:catalytic activity"/>
    <property type="evidence" value="ECO:0007669"/>
    <property type="project" value="InterPro"/>
</dbReference>
<dbReference type="AlphaFoldDB" id="A0A0B1SQA4"/>
<reference evidence="1 2" key="1">
    <citation type="submission" date="2014-03" db="EMBL/GenBank/DDBJ databases">
        <title>Draft genome of the hookworm Oesophagostomum dentatum.</title>
        <authorList>
            <person name="Mitreva M."/>
        </authorList>
    </citation>
    <scope>NUCLEOTIDE SEQUENCE [LARGE SCALE GENOMIC DNA]</scope>
    <source>
        <strain evidence="1 2">OD-Hann</strain>
    </source>
</reference>
<dbReference type="EMBL" id="KN563019">
    <property type="protein sequence ID" value="KHJ85667.1"/>
    <property type="molecule type" value="Genomic_DNA"/>
</dbReference>
<dbReference type="SUPFAM" id="SSF53927">
    <property type="entry name" value="Cytidine deaminase-like"/>
    <property type="match status" value="1"/>
</dbReference>
<accession>A0A0B1SQA4</accession>
<proteinExistence type="predicted"/>